<evidence type="ECO:0000256" key="5">
    <source>
        <dbReference type="ARBA" id="ARBA00022989"/>
    </source>
</evidence>
<dbReference type="AlphaFoldDB" id="A0A239K8A2"/>
<evidence type="ECO:0000256" key="3">
    <source>
        <dbReference type="ARBA" id="ARBA00022692"/>
    </source>
</evidence>
<evidence type="ECO:0000256" key="2">
    <source>
        <dbReference type="ARBA" id="ARBA00022475"/>
    </source>
</evidence>
<dbReference type="InterPro" id="IPR043760">
    <property type="entry name" value="PycTM_dom"/>
</dbReference>
<dbReference type="GO" id="GO:0051607">
    <property type="term" value="P:defense response to virus"/>
    <property type="evidence" value="ECO:0007669"/>
    <property type="project" value="UniProtKB-KW"/>
</dbReference>
<evidence type="ECO:0000259" key="9">
    <source>
        <dbReference type="Pfam" id="PF18967"/>
    </source>
</evidence>
<proteinExistence type="predicted"/>
<accession>A0A239K8A2</accession>
<dbReference type="GO" id="GO:0000166">
    <property type="term" value="F:nucleotide binding"/>
    <property type="evidence" value="ECO:0007669"/>
    <property type="project" value="UniProtKB-KW"/>
</dbReference>
<protein>
    <recommendedName>
        <fullName evidence="9">Pycsar effector protein domain-containing protein</fullName>
    </recommendedName>
</protein>
<feature type="transmembrane region" description="Helical" evidence="8">
    <location>
        <begin position="57"/>
        <end position="78"/>
    </location>
</feature>
<dbReference type="Pfam" id="PF18967">
    <property type="entry name" value="PycTM"/>
    <property type="match status" value="1"/>
</dbReference>
<keyword evidence="4" id="KW-0547">Nucleotide-binding</keyword>
<dbReference type="GO" id="GO:0005886">
    <property type="term" value="C:plasma membrane"/>
    <property type="evidence" value="ECO:0007669"/>
    <property type="project" value="UniProtKB-SubCell"/>
</dbReference>
<reference evidence="10 11" key="1">
    <citation type="submission" date="2017-06" db="EMBL/GenBank/DDBJ databases">
        <authorList>
            <person name="Kim H.J."/>
            <person name="Triplett B.A."/>
        </authorList>
    </citation>
    <scope>NUCLEOTIDE SEQUENCE [LARGE SCALE GENOMIC DNA]</scope>
    <source>
        <strain evidence="10 11">CGMCC 4.2132</strain>
    </source>
</reference>
<evidence type="ECO:0000256" key="4">
    <source>
        <dbReference type="ARBA" id="ARBA00022741"/>
    </source>
</evidence>
<organism evidence="10 11">
    <name type="scientific">Streptosporangium subroseum</name>
    <dbReference type="NCBI Taxonomy" id="106412"/>
    <lineage>
        <taxon>Bacteria</taxon>
        <taxon>Bacillati</taxon>
        <taxon>Actinomycetota</taxon>
        <taxon>Actinomycetes</taxon>
        <taxon>Streptosporangiales</taxon>
        <taxon>Streptosporangiaceae</taxon>
        <taxon>Streptosporangium</taxon>
    </lineage>
</organism>
<keyword evidence="6" id="KW-0051">Antiviral defense</keyword>
<feature type="transmembrane region" description="Helical" evidence="8">
    <location>
        <begin position="90"/>
        <end position="110"/>
    </location>
</feature>
<evidence type="ECO:0000313" key="11">
    <source>
        <dbReference type="Proteomes" id="UP000198282"/>
    </source>
</evidence>
<gene>
    <name evidence="10" type="ORF">SAMN05216276_102632</name>
</gene>
<evidence type="ECO:0000313" key="10">
    <source>
        <dbReference type="EMBL" id="SNT14607.1"/>
    </source>
</evidence>
<sequence>MTFPDNRGVLKIMWDALLGRPPEGDTAAGEPDQILGQILAMLVDAQTEVGRADQKGVILLVTTGAAAGLIVAGLLGGQWRPHELPSQVEWLWWTGMFFWLAGILMLVGAIHPRSAGLAGQAVDRRRSYVHGFTDEVLAELRAGSTHRNGQARVDLIVLRIRRLSAMADAKYRYIRRATILMLIAIACCVLSVLIGQEI</sequence>
<feature type="transmembrane region" description="Helical" evidence="8">
    <location>
        <begin position="173"/>
        <end position="194"/>
    </location>
</feature>
<name>A0A239K8A2_9ACTN</name>
<dbReference type="Proteomes" id="UP000198282">
    <property type="component" value="Unassembled WGS sequence"/>
</dbReference>
<comment type="subcellular location">
    <subcellularLocation>
        <location evidence="1">Cell membrane</location>
    </subcellularLocation>
</comment>
<evidence type="ECO:0000256" key="6">
    <source>
        <dbReference type="ARBA" id="ARBA00023118"/>
    </source>
</evidence>
<evidence type="ECO:0000256" key="7">
    <source>
        <dbReference type="ARBA" id="ARBA00023136"/>
    </source>
</evidence>
<keyword evidence="7 8" id="KW-0472">Membrane</keyword>
<keyword evidence="5 8" id="KW-1133">Transmembrane helix</keyword>
<keyword evidence="2" id="KW-1003">Cell membrane</keyword>
<feature type="domain" description="Pycsar effector protein" evidence="9">
    <location>
        <begin position="39"/>
        <end position="194"/>
    </location>
</feature>
<keyword evidence="11" id="KW-1185">Reference proteome</keyword>
<evidence type="ECO:0000256" key="8">
    <source>
        <dbReference type="SAM" id="Phobius"/>
    </source>
</evidence>
<evidence type="ECO:0000256" key="1">
    <source>
        <dbReference type="ARBA" id="ARBA00004236"/>
    </source>
</evidence>
<keyword evidence="3 8" id="KW-0812">Transmembrane</keyword>
<dbReference type="EMBL" id="FZOD01000026">
    <property type="protein sequence ID" value="SNT14607.1"/>
    <property type="molecule type" value="Genomic_DNA"/>
</dbReference>